<keyword evidence="7 10" id="KW-0811">Translocation</keyword>
<accession>A0A1Y2CNB5</accession>
<keyword evidence="13" id="KW-1185">Reference proteome</keyword>
<keyword evidence="8 10" id="KW-0496">Mitochondrion</keyword>
<keyword evidence="9 10" id="KW-1015">Disulfide bond</keyword>
<dbReference type="EMBL" id="MCGO01000011">
    <property type="protein sequence ID" value="ORY48529.1"/>
    <property type="molecule type" value="Genomic_DNA"/>
</dbReference>
<dbReference type="STRING" id="329046.A0A1Y2CNB5"/>
<evidence type="ECO:0000256" key="7">
    <source>
        <dbReference type="ARBA" id="ARBA00023010"/>
    </source>
</evidence>
<dbReference type="Pfam" id="PF02953">
    <property type="entry name" value="zf-Tim10_DDP"/>
    <property type="match status" value="1"/>
</dbReference>
<dbReference type="InterPro" id="IPR004217">
    <property type="entry name" value="Tim10-like"/>
</dbReference>
<keyword evidence="3" id="KW-0479">Metal-binding</keyword>
<evidence type="ECO:0000256" key="9">
    <source>
        <dbReference type="ARBA" id="ARBA00023157"/>
    </source>
</evidence>
<keyword evidence="4 10" id="KW-0999">Mitochondrion inner membrane</keyword>
<evidence type="ECO:0000313" key="12">
    <source>
        <dbReference type="EMBL" id="ORY48529.1"/>
    </source>
</evidence>
<dbReference type="Gene3D" id="1.10.287.810">
    <property type="entry name" value="Mitochondrial import inner membrane translocase subunit tim13 like domains"/>
    <property type="match status" value="1"/>
</dbReference>
<evidence type="ECO:0000256" key="3">
    <source>
        <dbReference type="ARBA" id="ARBA00022723"/>
    </source>
</evidence>
<organism evidence="12 13">
    <name type="scientific">Rhizoclosmatium globosum</name>
    <dbReference type="NCBI Taxonomy" id="329046"/>
    <lineage>
        <taxon>Eukaryota</taxon>
        <taxon>Fungi</taxon>
        <taxon>Fungi incertae sedis</taxon>
        <taxon>Chytridiomycota</taxon>
        <taxon>Chytridiomycota incertae sedis</taxon>
        <taxon>Chytridiomycetes</taxon>
        <taxon>Chytridiales</taxon>
        <taxon>Chytriomycetaceae</taxon>
        <taxon>Rhizoclosmatium</taxon>
    </lineage>
</organism>
<evidence type="ECO:0000256" key="4">
    <source>
        <dbReference type="ARBA" id="ARBA00022792"/>
    </source>
</evidence>
<evidence type="ECO:0000256" key="1">
    <source>
        <dbReference type="ARBA" id="ARBA00006720"/>
    </source>
</evidence>
<evidence type="ECO:0000256" key="5">
    <source>
        <dbReference type="ARBA" id="ARBA00022833"/>
    </source>
</evidence>
<comment type="caution">
    <text evidence="12">The sequence shown here is derived from an EMBL/GenBank/DDBJ whole genome shotgun (WGS) entry which is preliminary data.</text>
</comment>
<evidence type="ECO:0000256" key="2">
    <source>
        <dbReference type="ARBA" id="ARBA00022448"/>
    </source>
</evidence>
<reference evidence="12 13" key="1">
    <citation type="submission" date="2016-07" db="EMBL/GenBank/DDBJ databases">
        <title>Pervasive Adenine N6-methylation of Active Genes in Fungi.</title>
        <authorList>
            <consortium name="DOE Joint Genome Institute"/>
            <person name="Mondo S.J."/>
            <person name="Dannebaum R.O."/>
            <person name="Kuo R.C."/>
            <person name="Labutti K."/>
            <person name="Haridas S."/>
            <person name="Kuo A."/>
            <person name="Salamov A."/>
            <person name="Ahrendt S.R."/>
            <person name="Lipzen A."/>
            <person name="Sullivan W."/>
            <person name="Andreopoulos W.B."/>
            <person name="Clum A."/>
            <person name="Lindquist E."/>
            <person name="Daum C."/>
            <person name="Ramamoorthy G.K."/>
            <person name="Gryganskyi A."/>
            <person name="Culley D."/>
            <person name="Magnuson J.K."/>
            <person name="James T.Y."/>
            <person name="O'Malley M.A."/>
            <person name="Stajich J.E."/>
            <person name="Spatafora J.W."/>
            <person name="Visel A."/>
            <person name="Grigoriev I.V."/>
        </authorList>
    </citation>
    <scope>NUCLEOTIDE SEQUENCE [LARGE SCALE GENOMIC DNA]</scope>
    <source>
        <strain evidence="12 13">JEL800</strain>
    </source>
</reference>
<evidence type="ECO:0000256" key="10">
    <source>
        <dbReference type="RuleBase" id="RU367043"/>
    </source>
</evidence>
<evidence type="ECO:0000256" key="8">
    <source>
        <dbReference type="ARBA" id="ARBA00023128"/>
    </source>
</evidence>
<evidence type="ECO:0000313" key="13">
    <source>
        <dbReference type="Proteomes" id="UP000193642"/>
    </source>
</evidence>
<comment type="similarity">
    <text evidence="1 10">Belongs to the small Tim family.</text>
</comment>
<comment type="subcellular location">
    <subcellularLocation>
        <location evidence="10">Mitochondrion inner membrane</location>
        <topology evidence="10">Peripheral membrane protein</topology>
        <orientation evidence="10">Intermembrane side</orientation>
    </subcellularLocation>
</comment>
<dbReference type="InterPro" id="IPR035427">
    <property type="entry name" value="Tim10-like_dom_sf"/>
</dbReference>
<dbReference type="GO" id="GO:0045039">
    <property type="term" value="P:protein insertion into mitochondrial inner membrane"/>
    <property type="evidence" value="ECO:0007669"/>
    <property type="project" value="TreeGrafter"/>
</dbReference>
<sequence length="87" mass="9713">MNGAAWEQELAAEVESDFRKRLIANCHSKCISPAYFQDGELNKGEAVCLDRCVHKFMATNTLIQKTANDVGGNMMRSMGMEEGQQQQ</sequence>
<keyword evidence="5" id="KW-0862">Zinc</keyword>
<keyword evidence="4 10" id="KW-0472">Membrane</keyword>
<keyword evidence="2 10" id="KW-0813">Transport</keyword>
<name>A0A1Y2CNB5_9FUNG</name>
<dbReference type="GO" id="GO:0015031">
    <property type="term" value="P:protein transport"/>
    <property type="evidence" value="ECO:0007669"/>
    <property type="project" value="UniProtKB-KW"/>
</dbReference>
<dbReference type="PANTHER" id="PTHR11038">
    <property type="entry name" value="MITOCHONDRIAL IMPORT INNER MEMBRANE TRANSLOCASE SUBUNIT TIM10"/>
    <property type="match status" value="1"/>
</dbReference>
<evidence type="ECO:0000256" key="6">
    <source>
        <dbReference type="ARBA" id="ARBA00022927"/>
    </source>
</evidence>
<dbReference type="OrthoDB" id="274922at2759"/>
<dbReference type="GO" id="GO:0046872">
    <property type="term" value="F:metal ion binding"/>
    <property type="evidence" value="ECO:0007669"/>
    <property type="project" value="UniProtKB-KW"/>
</dbReference>
<keyword evidence="10" id="KW-0143">Chaperone</keyword>
<comment type="function">
    <text evidence="10">Mitochondrial intermembrane chaperone that participates in the import and insertion of some multi-pass transmembrane proteins into the mitochondrial inner membrane. Also required for the transfer of beta-barrel precursors from the TOM complex to the sorting and assembly machinery (SAM complex) of the outer membrane. Acts as a chaperone-like protein that protects the hydrophobic precursors from aggregation and guide them through the mitochondrial intermembrane space.</text>
</comment>
<comment type="subunit">
    <text evidence="10">Heterohexamer.</text>
</comment>
<protein>
    <recommendedName>
        <fullName evidence="10">Mitochondrial import inner membrane translocase subunit</fullName>
    </recommendedName>
</protein>
<feature type="domain" description="Tim10-like" evidence="11">
    <location>
        <begin position="8"/>
        <end position="66"/>
    </location>
</feature>
<keyword evidence="6 10" id="KW-0653">Protein transport</keyword>
<comment type="domain">
    <text evidence="10">The twin CX3C motif contains 4 conserved Cys residues that form 2 disulfide bonds in the mitochondrial intermembrane space.</text>
</comment>
<dbReference type="Proteomes" id="UP000193642">
    <property type="component" value="Unassembled WGS sequence"/>
</dbReference>
<dbReference type="PANTHER" id="PTHR11038:SF16">
    <property type="entry name" value="MITOCHONDRIAL IMPORT INNER MEMBRANE TRANSLOCASE SUBUNIT TIM10"/>
    <property type="match status" value="1"/>
</dbReference>
<dbReference type="GO" id="GO:0005743">
    <property type="term" value="C:mitochondrial inner membrane"/>
    <property type="evidence" value="ECO:0007669"/>
    <property type="project" value="UniProtKB-SubCell"/>
</dbReference>
<dbReference type="SUPFAM" id="SSF144122">
    <property type="entry name" value="Tim10-like"/>
    <property type="match status" value="1"/>
</dbReference>
<proteinExistence type="inferred from homology"/>
<gene>
    <name evidence="12" type="ORF">BCR33DRAFT_714298</name>
</gene>
<evidence type="ECO:0000259" key="11">
    <source>
        <dbReference type="Pfam" id="PF02953"/>
    </source>
</evidence>
<dbReference type="AlphaFoldDB" id="A0A1Y2CNB5"/>